<name>A0A0R2ZB20_9PSED</name>
<feature type="chain" id="PRO_5006430106" evidence="1">
    <location>
        <begin position="19"/>
        <end position="122"/>
    </location>
</feature>
<reference evidence="2 4" key="1">
    <citation type="submission" date="2015-02" db="EMBL/GenBank/DDBJ databases">
        <title>Two Pseudomonas sp. nov. isolated from raw milk.</title>
        <authorList>
            <person name="Wenning M."/>
            <person name="von Neubeck M."/>
            <person name="Huptas C."/>
            <person name="Scherer S."/>
        </authorList>
    </citation>
    <scope>NUCLEOTIDE SEQUENCE [LARGE SCALE GENOMIC DNA]</scope>
    <source>
        <strain evidence="2 4">DSM 14937</strain>
    </source>
</reference>
<dbReference type="AlphaFoldDB" id="A0A0R2ZB20"/>
<dbReference type="Proteomes" id="UP000183126">
    <property type="component" value="Chromosome I"/>
</dbReference>
<evidence type="ECO:0000313" key="5">
    <source>
        <dbReference type="Proteomes" id="UP000183126"/>
    </source>
</evidence>
<dbReference type="EMBL" id="LT629760">
    <property type="protein sequence ID" value="SDS89348.1"/>
    <property type="molecule type" value="Genomic_DNA"/>
</dbReference>
<dbReference type="RefSeq" id="WP_057010026.1">
    <property type="nucleotide sequence ID" value="NZ_JBEPTA010000007.1"/>
</dbReference>
<keyword evidence="1" id="KW-0732">Signal</keyword>
<dbReference type="OrthoDB" id="7278731at2"/>
<reference evidence="3 5" key="2">
    <citation type="submission" date="2016-10" db="EMBL/GenBank/DDBJ databases">
        <authorList>
            <person name="Varghese N."/>
            <person name="Submissions S."/>
        </authorList>
    </citation>
    <scope>NUCLEOTIDE SEQUENCE [LARGE SCALE GENOMIC DNA]</scope>
    <source>
        <strain evidence="3 5">BS3111</strain>
    </source>
</reference>
<accession>A0A0R2ZB20</accession>
<sequence length="122" mass="13549">MRNLYPFMLLVLTLNVQAAQTGVDLPSCDLTKQRALVVQIEGQVKDVKQAHISMRTNVLNADISTARKSRKITKNEASGMIERVSRVRKQTENLVAKQGVLSAADKADLDRELDSVANQLCR</sequence>
<evidence type="ECO:0000313" key="2">
    <source>
        <dbReference type="EMBL" id="KRP58038.1"/>
    </source>
</evidence>
<evidence type="ECO:0000313" key="3">
    <source>
        <dbReference type="EMBL" id="SDS89348.1"/>
    </source>
</evidence>
<evidence type="ECO:0000256" key="1">
    <source>
        <dbReference type="SAM" id="SignalP"/>
    </source>
</evidence>
<evidence type="ECO:0000313" key="4">
    <source>
        <dbReference type="Proteomes" id="UP000052019"/>
    </source>
</evidence>
<dbReference type="EMBL" id="JYLK01000019">
    <property type="protein sequence ID" value="KRP58038.1"/>
    <property type="molecule type" value="Genomic_DNA"/>
</dbReference>
<keyword evidence="5" id="KW-1185">Reference proteome</keyword>
<feature type="signal peptide" evidence="1">
    <location>
        <begin position="1"/>
        <end position="18"/>
    </location>
</feature>
<organism evidence="2 4">
    <name type="scientific">Pseudomonas trivialis</name>
    <dbReference type="NCBI Taxonomy" id="200450"/>
    <lineage>
        <taxon>Bacteria</taxon>
        <taxon>Pseudomonadati</taxon>
        <taxon>Pseudomonadota</taxon>
        <taxon>Gammaproteobacteria</taxon>
        <taxon>Pseudomonadales</taxon>
        <taxon>Pseudomonadaceae</taxon>
        <taxon>Pseudomonas</taxon>
    </lineage>
</organism>
<gene>
    <name evidence="3" type="ORF">SAMN04490205_3996</name>
    <name evidence="2" type="ORF">TU79_22405</name>
</gene>
<proteinExistence type="predicted"/>
<dbReference type="PATRIC" id="fig|200450.4.peg.1455"/>
<protein>
    <submittedName>
        <fullName evidence="2">Uncharacterized protein</fullName>
    </submittedName>
</protein>
<dbReference type="Proteomes" id="UP000052019">
    <property type="component" value="Unassembled WGS sequence"/>
</dbReference>